<dbReference type="SUPFAM" id="SSF53850">
    <property type="entry name" value="Periplasmic binding protein-like II"/>
    <property type="match status" value="1"/>
</dbReference>
<dbReference type="FunFam" id="1.10.10.10:FF:000001">
    <property type="entry name" value="LysR family transcriptional regulator"/>
    <property type="match status" value="1"/>
</dbReference>
<organism evidence="6 7">
    <name type="scientific">Hyphomonas adhaerens</name>
    <dbReference type="NCBI Taxonomy" id="81029"/>
    <lineage>
        <taxon>Bacteria</taxon>
        <taxon>Pseudomonadati</taxon>
        <taxon>Pseudomonadota</taxon>
        <taxon>Alphaproteobacteria</taxon>
        <taxon>Hyphomonadales</taxon>
        <taxon>Hyphomonadaceae</taxon>
        <taxon>Hyphomonas</taxon>
    </lineage>
</organism>
<keyword evidence="3" id="KW-0238">DNA-binding</keyword>
<proteinExistence type="inferred from homology"/>
<comment type="caution">
    <text evidence="6">The sequence shown here is derived from an EMBL/GenBank/DDBJ whole genome shotgun (WGS) entry which is preliminary data.</text>
</comment>
<dbReference type="PANTHER" id="PTHR30419">
    <property type="entry name" value="HTH-TYPE TRANSCRIPTIONAL REGULATOR YBHD"/>
    <property type="match status" value="1"/>
</dbReference>
<dbReference type="PROSITE" id="PS50931">
    <property type="entry name" value="HTH_LYSR"/>
    <property type="match status" value="1"/>
</dbReference>
<evidence type="ECO:0000313" key="7">
    <source>
        <dbReference type="Proteomes" id="UP000259610"/>
    </source>
</evidence>
<dbReference type="GO" id="GO:0005829">
    <property type="term" value="C:cytosol"/>
    <property type="evidence" value="ECO:0007669"/>
    <property type="project" value="TreeGrafter"/>
</dbReference>
<feature type="domain" description="HTH lysR-type" evidence="5">
    <location>
        <begin position="14"/>
        <end position="71"/>
    </location>
</feature>
<evidence type="ECO:0000256" key="2">
    <source>
        <dbReference type="ARBA" id="ARBA00023015"/>
    </source>
</evidence>
<dbReference type="InterPro" id="IPR036388">
    <property type="entry name" value="WH-like_DNA-bd_sf"/>
</dbReference>
<dbReference type="PRINTS" id="PR00039">
    <property type="entry name" value="HTHLYSR"/>
</dbReference>
<dbReference type="Proteomes" id="UP000259610">
    <property type="component" value="Unassembled WGS sequence"/>
</dbReference>
<dbReference type="CDD" id="cd05466">
    <property type="entry name" value="PBP2_LTTR_substrate"/>
    <property type="match status" value="1"/>
</dbReference>
<reference evidence="6 7" key="1">
    <citation type="journal article" date="2018" name="Nat. Biotechnol.">
        <title>A standardized bacterial taxonomy based on genome phylogeny substantially revises the tree of life.</title>
        <authorList>
            <person name="Parks D.H."/>
            <person name="Chuvochina M."/>
            <person name="Waite D.W."/>
            <person name="Rinke C."/>
            <person name="Skarshewski A."/>
            <person name="Chaumeil P.A."/>
            <person name="Hugenholtz P."/>
        </authorList>
    </citation>
    <scope>NUCLEOTIDE SEQUENCE [LARGE SCALE GENOMIC DNA]</scope>
    <source>
        <strain evidence="6">UBA8733</strain>
    </source>
</reference>
<evidence type="ECO:0000259" key="5">
    <source>
        <dbReference type="PROSITE" id="PS50931"/>
    </source>
</evidence>
<dbReference type="Pfam" id="PF03466">
    <property type="entry name" value="LysR_substrate"/>
    <property type="match status" value="1"/>
</dbReference>
<dbReference type="AlphaFoldDB" id="A0A3B9GTM4"/>
<name>A0A3B9GTM4_9PROT</name>
<dbReference type="InterPro" id="IPR036390">
    <property type="entry name" value="WH_DNA-bd_sf"/>
</dbReference>
<gene>
    <name evidence="6" type="ORF">DCG58_01565</name>
</gene>
<dbReference type="Gene3D" id="1.10.10.10">
    <property type="entry name" value="Winged helix-like DNA-binding domain superfamily/Winged helix DNA-binding domain"/>
    <property type="match status" value="1"/>
</dbReference>
<dbReference type="InterPro" id="IPR000847">
    <property type="entry name" value="LysR_HTH_N"/>
</dbReference>
<dbReference type="Pfam" id="PF00126">
    <property type="entry name" value="HTH_1"/>
    <property type="match status" value="1"/>
</dbReference>
<protein>
    <recommendedName>
        <fullName evidence="5">HTH lysR-type domain-containing protein</fullName>
    </recommendedName>
</protein>
<comment type="similarity">
    <text evidence="1">Belongs to the LysR transcriptional regulatory family.</text>
</comment>
<evidence type="ECO:0000256" key="3">
    <source>
        <dbReference type="ARBA" id="ARBA00023125"/>
    </source>
</evidence>
<evidence type="ECO:0000256" key="1">
    <source>
        <dbReference type="ARBA" id="ARBA00009437"/>
    </source>
</evidence>
<dbReference type="SUPFAM" id="SSF46785">
    <property type="entry name" value="Winged helix' DNA-binding domain"/>
    <property type="match status" value="1"/>
</dbReference>
<keyword evidence="4" id="KW-0804">Transcription</keyword>
<dbReference type="Gene3D" id="3.40.190.290">
    <property type="match status" value="1"/>
</dbReference>
<dbReference type="InterPro" id="IPR005119">
    <property type="entry name" value="LysR_subst-bd"/>
</dbReference>
<dbReference type="EMBL" id="DMAN01000033">
    <property type="protein sequence ID" value="HAE25820.1"/>
    <property type="molecule type" value="Genomic_DNA"/>
</dbReference>
<sequence>MRYAGCQSDRVLAVKLRQIDYAVRLAHTLSFRKAAAEAGATQPTLSNGLVQLEEELGGRLFDRTTREVSLTPFGQHMLPFLEALLGDVDEIEKAASAWHNPAHKILRIGMSPLIDLKTVERALGPYRQANPNVSILFKECLLDDLIERIQTGKLDFGLRVTEPAPDGMQVLPAYRDPLFYLPRETKGSDHSLHPWQINSLPDAPIICTNGACGLNAALERLFEAEGACLTLYPGYALSYHVIEEWTELGVGAAILPAAKLSATNMTAGPLEGPDGQALEFSYEWVMKSARLANTPTHVNAFRQHIETIAPALLNS</sequence>
<evidence type="ECO:0000256" key="4">
    <source>
        <dbReference type="ARBA" id="ARBA00023163"/>
    </source>
</evidence>
<dbReference type="InterPro" id="IPR050950">
    <property type="entry name" value="HTH-type_LysR_regulators"/>
</dbReference>
<dbReference type="GO" id="GO:0003700">
    <property type="term" value="F:DNA-binding transcription factor activity"/>
    <property type="evidence" value="ECO:0007669"/>
    <property type="project" value="InterPro"/>
</dbReference>
<keyword evidence="2" id="KW-0805">Transcription regulation</keyword>
<evidence type="ECO:0000313" key="6">
    <source>
        <dbReference type="EMBL" id="HAE25820.1"/>
    </source>
</evidence>
<dbReference type="GO" id="GO:0003677">
    <property type="term" value="F:DNA binding"/>
    <property type="evidence" value="ECO:0007669"/>
    <property type="project" value="UniProtKB-KW"/>
</dbReference>
<accession>A0A3B9GTM4</accession>